<proteinExistence type="predicted"/>
<sequence>MHYLYHDPWKKLLAMYVQVNMDYATIVWPLFIIFPLLELSPKLGKSFHLSLSSIFRNHLGLLQSYD</sequence>
<keyword evidence="1" id="KW-1133">Transmembrane helix</keyword>
<evidence type="ECO:0000256" key="1">
    <source>
        <dbReference type="SAM" id="Phobius"/>
    </source>
</evidence>
<organism evidence="2 3">
    <name type="scientific">Stylosanthes scabra</name>
    <dbReference type="NCBI Taxonomy" id="79078"/>
    <lineage>
        <taxon>Eukaryota</taxon>
        <taxon>Viridiplantae</taxon>
        <taxon>Streptophyta</taxon>
        <taxon>Embryophyta</taxon>
        <taxon>Tracheophyta</taxon>
        <taxon>Spermatophyta</taxon>
        <taxon>Magnoliopsida</taxon>
        <taxon>eudicotyledons</taxon>
        <taxon>Gunneridae</taxon>
        <taxon>Pentapetalae</taxon>
        <taxon>rosids</taxon>
        <taxon>fabids</taxon>
        <taxon>Fabales</taxon>
        <taxon>Fabaceae</taxon>
        <taxon>Papilionoideae</taxon>
        <taxon>50 kb inversion clade</taxon>
        <taxon>dalbergioids sensu lato</taxon>
        <taxon>Dalbergieae</taxon>
        <taxon>Pterocarpus clade</taxon>
        <taxon>Stylosanthes</taxon>
    </lineage>
</organism>
<keyword evidence="1" id="KW-0472">Membrane</keyword>
<dbReference type="EMBL" id="JASCZI010272309">
    <property type="protein sequence ID" value="MED6221598.1"/>
    <property type="molecule type" value="Genomic_DNA"/>
</dbReference>
<keyword evidence="1" id="KW-0812">Transmembrane</keyword>
<reference evidence="2 3" key="1">
    <citation type="journal article" date="2023" name="Plants (Basel)">
        <title>Bridging the Gap: Combining Genomics and Transcriptomics Approaches to Understand Stylosanthes scabra, an Orphan Legume from the Brazilian Caatinga.</title>
        <authorList>
            <person name="Ferreira-Neto J.R.C."/>
            <person name="da Silva M.D."/>
            <person name="Binneck E."/>
            <person name="de Melo N.F."/>
            <person name="da Silva R.H."/>
            <person name="de Melo A.L.T.M."/>
            <person name="Pandolfi V."/>
            <person name="Bustamante F.O."/>
            <person name="Brasileiro-Vidal A.C."/>
            <person name="Benko-Iseppon A.M."/>
        </authorList>
    </citation>
    <scope>NUCLEOTIDE SEQUENCE [LARGE SCALE GENOMIC DNA]</scope>
    <source>
        <tissue evidence="2">Leaves</tissue>
    </source>
</reference>
<keyword evidence="3" id="KW-1185">Reference proteome</keyword>
<evidence type="ECO:0000313" key="2">
    <source>
        <dbReference type="EMBL" id="MED6221598.1"/>
    </source>
</evidence>
<name>A0ABU6ZI14_9FABA</name>
<protein>
    <submittedName>
        <fullName evidence="2">Uncharacterized protein</fullName>
    </submittedName>
</protein>
<comment type="caution">
    <text evidence="2">The sequence shown here is derived from an EMBL/GenBank/DDBJ whole genome shotgun (WGS) entry which is preliminary data.</text>
</comment>
<dbReference type="Proteomes" id="UP001341840">
    <property type="component" value="Unassembled WGS sequence"/>
</dbReference>
<gene>
    <name evidence="2" type="ORF">PIB30_056303</name>
</gene>
<evidence type="ECO:0000313" key="3">
    <source>
        <dbReference type="Proteomes" id="UP001341840"/>
    </source>
</evidence>
<accession>A0ABU6ZI14</accession>
<feature type="transmembrane region" description="Helical" evidence="1">
    <location>
        <begin position="12"/>
        <end position="37"/>
    </location>
</feature>